<name>A0ABP6T451_9ACTN</name>
<dbReference type="RefSeq" id="WP_345730388.1">
    <property type="nucleotide sequence ID" value="NZ_BAAAYN010000030.1"/>
</dbReference>
<keyword evidence="2" id="KW-0812">Transmembrane</keyword>
<keyword evidence="2" id="KW-0472">Membrane</keyword>
<dbReference type="NCBIfam" id="TIGR04222">
    <property type="entry name" value="near_uncomplex"/>
    <property type="match status" value="1"/>
</dbReference>
<feature type="transmembrane region" description="Helical" evidence="2">
    <location>
        <begin position="155"/>
        <end position="175"/>
    </location>
</feature>
<sequence>MRTLAASGDTWGISGPAFLLTYVLFAALAIGATIVVRRALTRGPAPQTLLPLTDPMLVALLRGGPTLAVPTAIAALRSRHLVAAVPSGGIVASRPTAEGLGPVEAATLRAVASGRTRPWTILADGNVQAAISAAWFRLERDGLVPSARRRTYYRLAGLAPVPVLLLGIARFVAGVAGGKPVGVLTVLLATLFVVELVFLLVSPPLTTRAGRAAVRQEVRRHEHLRPSYRPAWGAYGSSGAAMGVALFGTASLTAADPAFAVAAGIPSAGATGSPHYSSDSSGSSCSSSSSCASSTLGGSSSSCSSSSSSCSSSSSSCSSSSSSSSSGSSCGG</sequence>
<feature type="transmembrane region" description="Helical" evidence="2">
    <location>
        <begin position="17"/>
        <end position="36"/>
    </location>
</feature>
<feature type="transmembrane region" description="Helical" evidence="2">
    <location>
        <begin position="181"/>
        <end position="201"/>
    </location>
</feature>
<proteinExistence type="predicted"/>
<dbReference type="InterPro" id="IPR026467">
    <property type="entry name" value="Ser/Gly_Cys_C_dom"/>
</dbReference>
<evidence type="ECO:0000256" key="1">
    <source>
        <dbReference type="SAM" id="MobiDB-lite"/>
    </source>
</evidence>
<dbReference type="EMBL" id="BAAAYN010000030">
    <property type="protein sequence ID" value="GAA3391063.1"/>
    <property type="molecule type" value="Genomic_DNA"/>
</dbReference>
<evidence type="ECO:0000313" key="3">
    <source>
        <dbReference type="EMBL" id="GAA3391063.1"/>
    </source>
</evidence>
<reference evidence="4" key="1">
    <citation type="journal article" date="2019" name="Int. J. Syst. Evol. Microbiol.">
        <title>The Global Catalogue of Microorganisms (GCM) 10K type strain sequencing project: providing services to taxonomists for standard genome sequencing and annotation.</title>
        <authorList>
            <consortium name="The Broad Institute Genomics Platform"/>
            <consortium name="The Broad Institute Genome Sequencing Center for Infectious Disease"/>
            <person name="Wu L."/>
            <person name="Ma J."/>
        </authorList>
    </citation>
    <scope>NUCLEOTIDE SEQUENCE [LARGE SCALE GENOMIC DNA]</scope>
    <source>
        <strain evidence="4">JCM 9458</strain>
    </source>
</reference>
<comment type="caution">
    <text evidence="3">The sequence shown here is derived from an EMBL/GenBank/DDBJ whole genome shotgun (WGS) entry which is preliminary data.</text>
</comment>
<keyword evidence="4" id="KW-1185">Reference proteome</keyword>
<keyword evidence="2" id="KW-1133">Transmembrane helix</keyword>
<gene>
    <name evidence="3" type="ORF">GCM10020369_47490</name>
</gene>
<dbReference type="Proteomes" id="UP001501676">
    <property type="component" value="Unassembled WGS sequence"/>
</dbReference>
<accession>A0ABP6T451</accession>
<feature type="region of interest" description="Disordered" evidence="1">
    <location>
        <begin position="278"/>
        <end position="332"/>
    </location>
</feature>
<evidence type="ECO:0000313" key="4">
    <source>
        <dbReference type="Proteomes" id="UP001501676"/>
    </source>
</evidence>
<evidence type="ECO:0000256" key="2">
    <source>
        <dbReference type="SAM" id="Phobius"/>
    </source>
</evidence>
<organism evidence="3 4">
    <name type="scientific">Cryptosporangium minutisporangium</name>
    <dbReference type="NCBI Taxonomy" id="113569"/>
    <lineage>
        <taxon>Bacteria</taxon>
        <taxon>Bacillati</taxon>
        <taxon>Actinomycetota</taxon>
        <taxon>Actinomycetes</taxon>
        <taxon>Cryptosporangiales</taxon>
        <taxon>Cryptosporangiaceae</taxon>
        <taxon>Cryptosporangium</taxon>
    </lineage>
</organism>
<protein>
    <submittedName>
        <fullName evidence="3">TIGR04222 domain-containing membrane protein</fullName>
    </submittedName>
</protein>